<evidence type="ECO:0000313" key="2">
    <source>
        <dbReference type="EMBL" id="AGE71119.1"/>
    </source>
</evidence>
<evidence type="ECO:0000256" key="1">
    <source>
        <dbReference type="SAM" id="Phobius"/>
    </source>
</evidence>
<name>M1IUY9_9CREN</name>
<proteinExistence type="predicted"/>
<dbReference type="HOGENOM" id="CLU_335136_0_0_2"/>
<keyword evidence="1" id="KW-0812">Transmembrane</keyword>
<reference evidence="2 3" key="1">
    <citation type="journal article" date="2012" name="ISME J.">
        <title>Genomic evidence of rapid, global-scale gene flow in a Sulfolobus species.</title>
        <authorList>
            <person name="Mao D."/>
            <person name="Grogan D."/>
        </authorList>
    </citation>
    <scope>NUCLEOTIDE SEQUENCE [LARGE SCALE GENOMIC DNA]</scope>
    <source>
        <strain evidence="2 3">N8</strain>
    </source>
</reference>
<dbReference type="Gene3D" id="2.60.40.10">
    <property type="entry name" value="Immunoglobulins"/>
    <property type="match status" value="2"/>
</dbReference>
<dbReference type="InterPro" id="IPR013783">
    <property type="entry name" value="Ig-like_fold"/>
</dbReference>
<dbReference type="KEGG" id="sacn:SacN8_05770"/>
<keyword evidence="1" id="KW-0472">Membrane</keyword>
<dbReference type="EMBL" id="CP002817">
    <property type="protein sequence ID" value="AGE71119.1"/>
    <property type="molecule type" value="Genomic_DNA"/>
</dbReference>
<dbReference type="Proteomes" id="UP000011281">
    <property type="component" value="Chromosome"/>
</dbReference>
<gene>
    <name evidence="2" type="ORF">SacN8_05770</name>
</gene>
<dbReference type="AlphaFoldDB" id="M1IUY9"/>
<accession>M1IUY9</accession>
<dbReference type="PATRIC" id="fig|1028566.6.peg.1139"/>
<dbReference type="PANTHER" id="PTHR35902">
    <property type="entry name" value="S-LAYER DOMAIN-LIKE PROTEIN-RELATED"/>
    <property type="match status" value="1"/>
</dbReference>
<dbReference type="PANTHER" id="PTHR35902:SF3">
    <property type="entry name" value="NPCBM-ASSOCIATED, NEW3 DOMAIN OF ALPHA-GALACTOSIDASE"/>
    <property type="match status" value="1"/>
</dbReference>
<protein>
    <recommendedName>
        <fullName evidence="4">S-layer domain-containing protein</fullName>
    </recommendedName>
</protein>
<sequence length="969" mass="105138">MYMKKRVSLILLILSIIVISTSFSYVISTATPNIQGYSSSPELITPGEQEIPITFHLINSNPYVLYNVQISPTDTYPFYLFNYYNVNPTVTIPEWTPGQMVNVTYIFNVANGVKDGIYEELLNIQAIVNNQSIYTQVSVGVPVLGYVNFTASSVWGTPSNPTVVGPGQTNTPLTIILQNLGNALVTNVTLEFSSQFPVKFLQNNATISAIEPGYYGEATVFASVYPNATEGVYYIKLKVNYYQNSVQYVTVPIDIGAVSKVSLTDTWGTPSNPQLAAAGSSFLPLTIYVENLGENLLSNVTLTLKSHYPIQFLQNNATIGFVPAGQYNYATVIASVDRNATPGVYYIPVTVSMYNGYKETVMMPIYVLGYVNFTASSVWGTPSNPTVVGPGQTNTPLTIILQNIGTATVTNATLQLESQYPVKFLQSNLSIGNIPVGVPIELTVLSNVYPNATTGVYFVSAKITYYDGITKNITFPIYIQGSNQVSLQGIWGSPSNPILVAPGENNIPLTVVVENLGENLLSNVTLTLKSHYPIQFLQNNATIGFVPAGQYNYATVIADIYPNASSGVYYIPVTVSMYNGYKETVMLPVEILGYVSIQAQSLWGSINSPITVSPGETQVPLTILLKNTGDVNVLNATLTFSNSEYPLKFSQTNAQVGIIPAGQENYATVTVSVYPNATPGVYYIPATLNYYNYKTEITVPVDIYSPNVSINVVTLPPQVFPGYYDVRLLTILTNYGNGIAENASISVSTPFQVISSPEIKIGALPIGSPVNVTFLINIPNDTIPKTYTVNFTVTFDGGKANYQYALNVYPKANIIITNVKYSTINPGDSNVPITITLKNTGNATAKNVIVRLGTSDVIYPHVSSSNPLQALTASEVFVGDINPQQTANVTFVVDISGGASPGVYPLAIAATWNQTGAIFPFEQSDTFYVSISQPFLSQLFSSPLIYVIIAIIIVIIIIVVVLSRFRRKK</sequence>
<evidence type="ECO:0008006" key="4">
    <source>
        <dbReference type="Google" id="ProtNLM"/>
    </source>
</evidence>
<organism evidence="3">
    <name type="scientific">Sulfolobus acidocaldarius N8</name>
    <dbReference type="NCBI Taxonomy" id="1028566"/>
    <lineage>
        <taxon>Archaea</taxon>
        <taxon>Thermoproteota</taxon>
        <taxon>Thermoprotei</taxon>
        <taxon>Sulfolobales</taxon>
        <taxon>Sulfolobaceae</taxon>
        <taxon>Sulfolobus</taxon>
    </lineage>
</organism>
<evidence type="ECO:0000313" key="3">
    <source>
        <dbReference type="Proteomes" id="UP000011281"/>
    </source>
</evidence>
<feature type="transmembrane region" description="Helical" evidence="1">
    <location>
        <begin position="944"/>
        <end position="965"/>
    </location>
</feature>
<keyword evidence="1" id="KW-1133">Transmembrane helix</keyword>